<evidence type="ECO:0000313" key="3">
    <source>
        <dbReference type="Proteomes" id="UP000276133"/>
    </source>
</evidence>
<keyword evidence="3" id="KW-1185">Reference proteome</keyword>
<accession>A0A3M7R5B2</accession>
<keyword evidence="1" id="KW-0472">Membrane</keyword>
<name>A0A3M7R5B2_BRAPC</name>
<keyword evidence="1" id="KW-0812">Transmembrane</keyword>
<reference evidence="2 3" key="1">
    <citation type="journal article" date="2018" name="Sci. Rep.">
        <title>Genomic signatures of local adaptation to the degree of environmental predictability in rotifers.</title>
        <authorList>
            <person name="Franch-Gras L."/>
            <person name="Hahn C."/>
            <person name="Garcia-Roger E.M."/>
            <person name="Carmona M.J."/>
            <person name="Serra M."/>
            <person name="Gomez A."/>
        </authorList>
    </citation>
    <scope>NUCLEOTIDE SEQUENCE [LARGE SCALE GENOMIC DNA]</scope>
    <source>
        <strain evidence="2">HYR1</strain>
    </source>
</reference>
<dbReference type="EMBL" id="REGN01004209">
    <property type="protein sequence ID" value="RNA18591.1"/>
    <property type="molecule type" value="Genomic_DNA"/>
</dbReference>
<feature type="transmembrane region" description="Helical" evidence="1">
    <location>
        <begin position="158"/>
        <end position="179"/>
    </location>
</feature>
<organism evidence="2 3">
    <name type="scientific">Brachionus plicatilis</name>
    <name type="common">Marine rotifer</name>
    <name type="synonym">Brachionus muelleri</name>
    <dbReference type="NCBI Taxonomy" id="10195"/>
    <lineage>
        <taxon>Eukaryota</taxon>
        <taxon>Metazoa</taxon>
        <taxon>Spiralia</taxon>
        <taxon>Gnathifera</taxon>
        <taxon>Rotifera</taxon>
        <taxon>Eurotatoria</taxon>
        <taxon>Monogononta</taxon>
        <taxon>Pseudotrocha</taxon>
        <taxon>Ploima</taxon>
        <taxon>Brachionidae</taxon>
        <taxon>Brachionus</taxon>
    </lineage>
</organism>
<keyword evidence="1" id="KW-1133">Transmembrane helix</keyword>
<proteinExistence type="predicted"/>
<comment type="caution">
    <text evidence="2">The sequence shown here is derived from an EMBL/GenBank/DDBJ whole genome shotgun (WGS) entry which is preliminary data.</text>
</comment>
<evidence type="ECO:0000313" key="2">
    <source>
        <dbReference type="EMBL" id="RNA18591.1"/>
    </source>
</evidence>
<protein>
    <submittedName>
        <fullName evidence="2">Uncharacterized protein</fullName>
    </submittedName>
</protein>
<dbReference type="AlphaFoldDB" id="A0A3M7R5B2"/>
<sequence>MFFYLSSILVSVSPSNLVGIKFLPNWVNYRDIKKKIFYQLRTERVIKRLIVYSNIFPFDSEIIYSFITDGSMNYDDSKEKPVKENSLSDCVPLSISGTPLNYAQNSLFFTKILFCQLDIISLLQPDIKTEVSLFDVCIYHVEVDLLERVVSPSFELEISYLFTLLSFFGFHFILNKVALINRLDS</sequence>
<dbReference type="Proteomes" id="UP000276133">
    <property type="component" value="Unassembled WGS sequence"/>
</dbReference>
<gene>
    <name evidence="2" type="ORF">BpHYR1_035353</name>
</gene>
<evidence type="ECO:0000256" key="1">
    <source>
        <dbReference type="SAM" id="Phobius"/>
    </source>
</evidence>